<accession>A0AAN9SZ20</accession>
<sequence>MYETLENCLCWDLMKVAFVKLQLDKLCIFEMYEGPFCLLSLPASLDPRLFTSLSHAPFSCASANPFPSLKLPLSWLN</sequence>
<reference evidence="1 2" key="1">
    <citation type="submission" date="2024-01" db="EMBL/GenBank/DDBJ databases">
        <title>The genomes of 5 underutilized Papilionoideae crops provide insights into root nodulation and disease resistanc.</title>
        <authorList>
            <person name="Jiang F."/>
        </authorList>
    </citation>
    <scope>NUCLEOTIDE SEQUENCE [LARGE SCALE GENOMIC DNA]</scope>
    <source>
        <strain evidence="1">DUOXIRENSHENG_FW03</strain>
        <tissue evidence="1">Leaves</tissue>
    </source>
</reference>
<organism evidence="1 2">
    <name type="scientific">Psophocarpus tetragonolobus</name>
    <name type="common">Winged bean</name>
    <name type="synonym">Dolichos tetragonolobus</name>
    <dbReference type="NCBI Taxonomy" id="3891"/>
    <lineage>
        <taxon>Eukaryota</taxon>
        <taxon>Viridiplantae</taxon>
        <taxon>Streptophyta</taxon>
        <taxon>Embryophyta</taxon>
        <taxon>Tracheophyta</taxon>
        <taxon>Spermatophyta</taxon>
        <taxon>Magnoliopsida</taxon>
        <taxon>eudicotyledons</taxon>
        <taxon>Gunneridae</taxon>
        <taxon>Pentapetalae</taxon>
        <taxon>rosids</taxon>
        <taxon>fabids</taxon>
        <taxon>Fabales</taxon>
        <taxon>Fabaceae</taxon>
        <taxon>Papilionoideae</taxon>
        <taxon>50 kb inversion clade</taxon>
        <taxon>NPAAA clade</taxon>
        <taxon>indigoferoid/millettioid clade</taxon>
        <taxon>Phaseoleae</taxon>
        <taxon>Psophocarpus</taxon>
    </lineage>
</organism>
<comment type="caution">
    <text evidence="1">The sequence shown here is derived from an EMBL/GenBank/DDBJ whole genome shotgun (WGS) entry which is preliminary data.</text>
</comment>
<dbReference type="AlphaFoldDB" id="A0AAN9SZ20"/>
<dbReference type="Proteomes" id="UP001386955">
    <property type="component" value="Unassembled WGS sequence"/>
</dbReference>
<proteinExistence type="predicted"/>
<name>A0AAN9SZ20_PSOTE</name>
<evidence type="ECO:0000313" key="2">
    <source>
        <dbReference type="Proteomes" id="UP001386955"/>
    </source>
</evidence>
<dbReference type="EMBL" id="JAYMYS010000002">
    <property type="protein sequence ID" value="KAK7407390.1"/>
    <property type="molecule type" value="Genomic_DNA"/>
</dbReference>
<protein>
    <submittedName>
        <fullName evidence="1">Uncharacterized protein</fullName>
    </submittedName>
</protein>
<gene>
    <name evidence="1" type="ORF">VNO78_09270</name>
</gene>
<evidence type="ECO:0000313" key="1">
    <source>
        <dbReference type="EMBL" id="KAK7407390.1"/>
    </source>
</evidence>
<keyword evidence="2" id="KW-1185">Reference proteome</keyword>